<evidence type="ECO:0000313" key="1">
    <source>
        <dbReference type="EMBL" id="SMP34911.1"/>
    </source>
</evidence>
<dbReference type="Proteomes" id="UP001157960">
    <property type="component" value="Unassembled WGS sequence"/>
</dbReference>
<sequence length="223" mass="25158">MKQITLTTTIFLLLCSTTFGQKKKDLNIDFMLRGHIYAKSSVKDTTALGGFGGSDNLPKKITGNLALATNGLILKIDTAQTTKINDKYNAYKLYIANKTDTIVRLNASDSRLNVVGEVFYKGKWKPIEYLPSSTCGNSYHDVYLKQDEYWEFDIPKFTGNIKTMLRYKLILGKDKYLYSNEILTSINKGQLKNKEGYKPNGIMTPITTNRKSTTAKSVWQYGG</sequence>
<dbReference type="EMBL" id="FXTZ01000019">
    <property type="protein sequence ID" value="SMP34911.1"/>
    <property type="molecule type" value="Genomic_DNA"/>
</dbReference>
<keyword evidence="2" id="KW-1185">Reference proteome</keyword>
<reference evidence="1 2" key="1">
    <citation type="submission" date="2017-05" db="EMBL/GenBank/DDBJ databases">
        <authorList>
            <person name="Varghese N."/>
            <person name="Submissions S."/>
        </authorList>
    </citation>
    <scope>NUCLEOTIDE SEQUENCE [LARGE SCALE GENOMIC DNA]</scope>
    <source>
        <strain evidence="1 2">DSM 28214</strain>
    </source>
</reference>
<comment type="caution">
    <text evidence="1">The sequence shown here is derived from an EMBL/GenBank/DDBJ whole genome shotgun (WGS) entry which is preliminary data.</text>
</comment>
<name>A0ABY1PIJ8_9FLAO</name>
<protein>
    <submittedName>
        <fullName evidence="1">Uncharacterized protein</fullName>
    </submittedName>
</protein>
<dbReference type="RefSeq" id="WP_283423730.1">
    <property type="nucleotide sequence ID" value="NZ_FXTZ01000019.1"/>
</dbReference>
<evidence type="ECO:0000313" key="2">
    <source>
        <dbReference type="Proteomes" id="UP001157960"/>
    </source>
</evidence>
<proteinExistence type="predicted"/>
<organism evidence="1 2">
    <name type="scientific">Chryseobacterium profundimaris</name>
    <dbReference type="NCBI Taxonomy" id="1387275"/>
    <lineage>
        <taxon>Bacteria</taxon>
        <taxon>Pseudomonadati</taxon>
        <taxon>Bacteroidota</taxon>
        <taxon>Flavobacteriia</taxon>
        <taxon>Flavobacteriales</taxon>
        <taxon>Weeksellaceae</taxon>
        <taxon>Chryseobacterium group</taxon>
        <taxon>Chryseobacterium</taxon>
    </lineage>
</organism>
<gene>
    <name evidence="1" type="ORF">SAMN06264346_11932</name>
</gene>
<accession>A0ABY1PIJ8</accession>